<gene>
    <name evidence="1" type="ORF">S03H2_16270</name>
</gene>
<name>X1F3K9_9ZZZZ</name>
<protein>
    <recommendedName>
        <fullName evidence="2">DUF669 domain-containing protein</fullName>
    </recommendedName>
</protein>
<dbReference type="EMBL" id="BARU01008305">
    <property type="protein sequence ID" value="GAH39497.1"/>
    <property type="molecule type" value="Genomic_DNA"/>
</dbReference>
<comment type="caution">
    <text evidence="1">The sequence shown here is derived from an EMBL/GenBank/DDBJ whole genome shotgun (WGS) entry which is preliminary data.</text>
</comment>
<organism evidence="1">
    <name type="scientific">marine sediment metagenome</name>
    <dbReference type="NCBI Taxonomy" id="412755"/>
    <lineage>
        <taxon>unclassified sequences</taxon>
        <taxon>metagenomes</taxon>
        <taxon>ecological metagenomes</taxon>
    </lineage>
</organism>
<accession>X1F3K9</accession>
<proteinExistence type="predicted"/>
<evidence type="ECO:0008006" key="2">
    <source>
        <dbReference type="Google" id="ProtNLM"/>
    </source>
</evidence>
<sequence length="136" mass="15613">MDYEKEFNELNQTGEGFFKPKQGIYKVKFLEEPEECVFKKEGEDDVPQVKVKVTVGKEAEESLWYITKGSTNKSLYGQLMAIGNFYGNLTDRNITLMVNTIRKDGKDQNTYTVQEAIEIIAKLDKDKPVTDTEEVK</sequence>
<reference evidence="1" key="1">
    <citation type="journal article" date="2014" name="Front. Microbiol.">
        <title>High frequency of phylogenetically diverse reductive dehalogenase-homologous genes in deep subseafloor sedimentary metagenomes.</title>
        <authorList>
            <person name="Kawai M."/>
            <person name="Futagami T."/>
            <person name="Toyoda A."/>
            <person name="Takaki Y."/>
            <person name="Nishi S."/>
            <person name="Hori S."/>
            <person name="Arai W."/>
            <person name="Tsubouchi T."/>
            <person name="Morono Y."/>
            <person name="Uchiyama I."/>
            <person name="Ito T."/>
            <person name="Fujiyama A."/>
            <person name="Inagaki F."/>
            <person name="Takami H."/>
        </authorList>
    </citation>
    <scope>NUCLEOTIDE SEQUENCE</scope>
    <source>
        <strain evidence="1">Expedition CK06-06</strain>
    </source>
</reference>
<evidence type="ECO:0000313" key="1">
    <source>
        <dbReference type="EMBL" id="GAH39497.1"/>
    </source>
</evidence>
<dbReference type="AlphaFoldDB" id="X1F3K9"/>